<proteinExistence type="predicted"/>
<feature type="region of interest" description="Disordered" evidence="1">
    <location>
        <begin position="31"/>
        <end position="59"/>
    </location>
</feature>
<sequence length="556" mass="62558">MNKRKIFMLLLLACSLFLSACSGGNKAENGGIQGNQEKSDTQANQNNTAAAADTDPYKMPEPVDTSFVLRVNPDLKLPEGDTVENNLFTRYISEQTNINFKLLWYASNTDYDQKSKLSIASNDLPDAMVVDEKQFRAMAEGGQLEDLTEVYKKYASDEVRKYYDSTDGRALEQATIDGKLMALPNIVPQADTYVLTWVRKDWLDKLGLSEPKTLEDVEKITEAFIKNDPDGNGQADTVGLTGNNSTITQWYGHDFRAIFNYYNAHPGTWYKDASGKLVYGSTTPEAKQALIKANELYEKGLVDKEFAVRKDPSELVNSGKAGIFFQAWWVPFGLTDSIKNDPKADWKAYAIPGANGKVNVTYVATSNAFLVVKKGYKHPEALMKFLNFQTRFGKSPTEDDLKIDHTQYVSIMPLSLNIDYTDTATQKHDMLMKALNSEITPEQLTPEMKGHYERWQRVLQSNGKPDPADWGAPYSYIYGIGAIPKAEDQNIVYPAYTATTPTMDKKWSNLQKLEDEMFFQIVLGEKPIDTFDQFVADWKAQGGDDITKEIEAELQR</sequence>
<dbReference type="PROSITE" id="PS51257">
    <property type="entry name" value="PROKAR_LIPOPROTEIN"/>
    <property type="match status" value="1"/>
</dbReference>
<dbReference type="AlphaFoldDB" id="A0A368W8N2"/>
<dbReference type="Gene3D" id="3.40.190.10">
    <property type="entry name" value="Periplasmic binding protein-like II"/>
    <property type="match status" value="3"/>
</dbReference>
<keyword evidence="2" id="KW-0732">Signal</keyword>
<dbReference type="Proteomes" id="UP000252415">
    <property type="component" value="Unassembled WGS sequence"/>
</dbReference>
<evidence type="ECO:0000313" key="4">
    <source>
        <dbReference type="Proteomes" id="UP000252415"/>
    </source>
</evidence>
<evidence type="ECO:0000256" key="1">
    <source>
        <dbReference type="SAM" id="MobiDB-lite"/>
    </source>
</evidence>
<dbReference type="RefSeq" id="WP_114379757.1">
    <property type="nucleotide sequence ID" value="NZ_QPJD01000005.1"/>
</dbReference>
<protein>
    <submittedName>
        <fullName evidence="3">Carbohydrate ABC transporter substrate-binding protein (CUT1 family)</fullName>
    </submittedName>
</protein>
<organism evidence="3 4">
    <name type="scientific">Paenibacillus prosopidis</name>
    <dbReference type="NCBI Taxonomy" id="630520"/>
    <lineage>
        <taxon>Bacteria</taxon>
        <taxon>Bacillati</taxon>
        <taxon>Bacillota</taxon>
        <taxon>Bacilli</taxon>
        <taxon>Bacillales</taxon>
        <taxon>Paenibacillaceae</taxon>
        <taxon>Paenibacillus</taxon>
    </lineage>
</organism>
<dbReference type="PANTHER" id="PTHR43649">
    <property type="entry name" value="ARABINOSE-BINDING PROTEIN-RELATED"/>
    <property type="match status" value="1"/>
</dbReference>
<name>A0A368W8N2_9BACL</name>
<dbReference type="OrthoDB" id="9787283at2"/>
<reference evidence="3 4" key="1">
    <citation type="submission" date="2018-07" db="EMBL/GenBank/DDBJ databases">
        <title>Genomic Encyclopedia of Type Strains, Phase III (KMG-III): the genomes of soil and plant-associated and newly described type strains.</title>
        <authorList>
            <person name="Whitman W."/>
        </authorList>
    </citation>
    <scope>NUCLEOTIDE SEQUENCE [LARGE SCALE GENOMIC DNA]</scope>
    <source>
        <strain evidence="3 4">CECT 7506</strain>
    </source>
</reference>
<accession>A0A368W8N2</accession>
<feature type="signal peptide" evidence="2">
    <location>
        <begin position="1"/>
        <end position="20"/>
    </location>
</feature>
<comment type="caution">
    <text evidence="3">The sequence shown here is derived from an EMBL/GenBank/DDBJ whole genome shotgun (WGS) entry which is preliminary data.</text>
</comment>
<dbReference type="CDD" id="cd13580">
    <property type="entry name" value="PBP2_AlgQ_like_1"/>
    <property type="match status" value="1"/>
</dbReference>
<dbReference type="InterPro" id="IPR050490">
    <property type="entry name" value="Bact_solute-bd_prot1"/>
</dbReference>
<gene>
    <name evidence="3" type="ORF">DFP97_105194</name>
</gene>
<dbReference type="EMBL" id="QPJD01000005">
    <property type="protein sequence ID" value="RCW49009.1"/>
    <property type="molecule type" value="Genomic_DNA"/>
</dbReference>
<feature type="compositionally biased region" description="Low complexity" evidence="1">
    <location>
        <begin position="41"/>
        <end position="54"/>
    </location>
</feature>
<feature type="chain" id="PRO_5039179473" evidence="2">
    <location>
        <begin position="21"/>
        <end position="556"/>
    </location>
</feature>
<dbReference type="SUPFAM" id="SSF53850">
    <property type="entry name" value="Periplasmic binding protein-like II"/>
    <property type="match status" value="1"/>
</dbReference>
<keyword evidence="4" id="KW-1185">Reference proteome</keyword>
<evidence type="ECO:0000256" key="2">
    <source>
        <dbReference type="SAM" id="SignalP"/>
    </source>
</evidence>
<dbReference type="PANTHER" id="PTHR43649:SF17">
    <property type="entry name" value="ABC TRANSPORTER SOLUTE BINDING PROTEIN-SUGAR TRANSPORT"/>
    <property type="match status" value="1"/>
</dbReference>
<evidence type="ECO:0000313" key="3">
    <source>
        <dbReference type="EMBL" id="RCW49009.1"/>
    </source>
</evidence>